<dbReference type="OrthoDB" id="10558840at2759"/>
<dbReference type="Proteomes" id="UP000243579">
    <property type="component" value="Unassembled WGS sequence"/>
</dbReference>
<evidence type="ECO:0000256" key="6">
    <source>
        <dbReference type="ARBA" id="ARBA00023136"/>
    </source>
</evidence>
<dbReference type="Pfam" id="PF03092">
    <property type="entry name" value="BT1"/>
    <property type="match status" value="1"/>
</dbReference>
<dbReference type="PANTHER" id="PTHR31585:SF5">
    <property type="entry name" value="RNA-BINDING S4 DOMAIN-CONTAINING PROTEIN"/>
    <property type="match status" value="1"/>
</dbReference>
<feature type="transmembrane region" description="Helical" evidence="7">
    <location>
        <begin position="179"/>
        <end position="206"/>
    </location>
</feature>
<evidence type="ECO:0000256" key="2">
    <source>
        <dbReference type="ARBA" id="ARBA00007015"/>
    </source>
</evidence>
<feature type="transmembrane region" description="Helical" evidence="7">
    <location>
        <begin position="515"/>
        <end position="538"/>
    </location>
</feature>
<dbReference type="EMBL" id="JNBR01000332">
    <property type="protein sequence ID" value="OQR95246.1"/>
    <property type="molecule type" value="Genomic_DNA"/>
</dbReference>
<feature type="transmembrane region" description="Helical" evidence="7">
    <location>
        <begin position="367"/>
        <end position="391"/>
    </location>
</feature>
<comment type="subcellular location">
    <subcellularLocation>
        <location evidence="1">Membrane</location>
        <topology evidence="1">Multi-pass membrane protein</topology>
    </subcellularLocation>
</comment>
<dbReference type="InterPro" id="IPR036259">
    <property type="entry name" value="MFS_trans_sf"/>
</dbReference>
<organism evidence="8 9">
    <name type="scientific">Achlya hypogyna</name>
    <name type="common">Oomycete</name>
    <name type="synonym">Protoachlya hypogyna</name>
    <dbReference type="NCBI Taxonomy" id="1202772"/>
    <lineage>
        <taxon>Eukaryota</taxon>
        <taxon>Sar</taxon>
        <taxon>Stramenopiles</taxon>
        <taxon>Oomycota</taxon>
        <taxon>Saprolegniomycetes</taxon>
        <taxon>Saprolegniales</taxon>
        <taxon>Achlyaceae</taxon>
        <taxon>Achlya</taxon>
    </lineage>
</organism>
<feature type="transmembrane region" description="Helical" evidence="7">
    <location>
        <begin position="430"/>
        <end position="454"/>
    </location>
</feature>
<sequence length="552" mass="58072">MSLGFFRPSSLLRDTAPKLSSTASDIILEDERYYARRVYFTATPAPTANVLDDGALLPGGPVALMSPAFVGLVLQNVGIGVMSGMLASVSGPLYRQYLGVAGYQAAMYDTVVNLAWYSKVPLAILSDCVPMFGARRKPYMLLGWAIAGLASLALSLHDFPDAQRRNATMPADASHDTTVCFLLTLVTSVGVVLAVVAVDGAMVHCAQREGMDVRGRAQSVLYCARSLARSLPAAFCGVFLNSAAYGGSFTFAAGPAVPYVVLTWVSCLGVVTTLLFVVEPEFPQSVTLAGYALSAWRLPQRLVVAQICVFRYATEASFRFGAPTDLAAQLAPAPSAATAFGAIASPLVYATPWAVWALWGVNWCWRAAFAAATVAWIAINAGATLLVLYGVTTSGATGLLGTLFEEAPLAVRALTASFSAVELADFGNEALVYCFVTTWANLGVATGTLLSYILAPDADWAMPARADERSKMVTAYVLGLVVKLAGLALLGLLPAQKHDVQVLKMLNRTHLVLGASFLGALVLVGVLLFVLSALPLFGSAGGLPYAGRTPAM</sequence>
<comment type="similarity">
    <text evidence="2">Belongs to the major facilitator superfamily. Folate-biopterin transporter (TC 2.A.71) family.</text>
</comment>
<gene>
    <name evidence="8" type="ORF">ACHHYP_00169</name>
</gene>
<dbReference type="SUPFAM" id="SSF103473">
    <property type="entry name" value="MFS general substrate transporter"/>
    <property type="match status" value="1"/>
</dbReference>
<comment type="caution">
    <text evidence="8">The sequence shown here is derived from an EMBL/GenBank/DDBJ whole genome shotgun (WGS) entry which is preliminary data.</text>
</comment>
<feature type="transmembrane region" description="Helical" evidence="7">
    <location>
        <begin position="68"/>
        <end position="89"/>
    </location>
</feature>
<keyword evidence="3" id="KW-0813">Transport</keyword>
<protein>
    <submittedName>
        <fullName evidence="8">Transmembrane protein</fullName>
    </submittedName>
</protein>
<keyword evidence="4 7" id="KW-0812">Transmembrane</keyword>
<accession>A0A1V9ZB61</accession>
<name>A0A1V9ZB61_ACHHY</name>
<feature type="transmembrane region" description="Helical" evidence="7">
    <location>
        <begin position="227"/>
        <end position="245"/>
    </location>
</feature>
<feature type="transmembrane region" description="Helical" evidence="7">
    <location>
        <begin position="139"/>
        <end position="159"/>
    </location>
</feature>
<evidence type="ECO:0000256" key="4">
    <source>
        <dbReference type="ARBA" id="ARBA00022692"/>
    </source>
</evidence>
<reference evidence="8 9" key="1">
    <citation type="journal article" date="2014" name="Genome Biol. Evol.">
        <title>The secreted proteins of Achlya hypogyna and Thraustotheca clavata identify the ancestral oomycete secretome and reveal gene acquisitions by horizontal gene transfer.</title>
        <authorList>
            <person name="Misner I."/>
            <person name="Blouin N."/>
            <person name="Leonard G."/>
            <person name="Richards T.A."/>
            <person name="Lane C.E."/>
        </authorList>
    </citation>
    <scope>NUCLEOTIDE SEQUENCE [LARGE SCALE GENOMIC DNA]</scope>
    <source>
        <strain evidence="8 9">ATCC 48635</strain>
    </source>
</reference>
<dbReference type="GO" id="GO:0016020">
    <property type="term" value="C:membrane"/>
    <property type="evidence" value="ECO:0007669"/>
    <property type="project" value="UniProtKB-SubCell"/>
</dbReference>
<feature type="transmembrane region" description="Helical" evidence="7">
    <location>
        <begin position="475"/>
        <end position="495"/>
    </location>
</feature>
<proteinExistence type="inferred from homology"/>
<keyword evidence="9" id="KW-1185">Reference proteome</keyword>
<keyword evidence="5 7" id="KW-1133">Transmembrane helix</keyword>
<evidence type="ECO:0000256" key="3">
    <source>
        <dbReference type="ARBA" id="ARBA00022448"/>
    </source>
</evidence>
<dbReference type="PANTHER" id="PTHR31585">
    <property type="entry name" value="FOLATE-BIOPTERIN TRANSPORTER 1, CHLOROPLASTIC"/>
    <property type="match status" value="1"/>
</dbReference>
<evidence type="ECO:0000256" key="5">
    <source>
        <dbReference type="ARBA" id="ARBA00022989"/>
    </source>
</evidence>
<evidence type="ECO:0000313" key="8">
    <source>
        <dbReference type="EMBL" id="OQR95246.1"/>
    </source>
</evidence>
<evidence type="ECO:0000256" key="7">
    <source>
        <dbReference type="SAM" id="Phobius"/>
    </source>
</evidence>
<evidence type="ECO:0000313" key="9">
    <source>
        <dbReference type="Proteomes" id="UP000243579"/>
    </source>
</evidence>
<dbReference type="AlphaFoldDB" id="A0A1V9ZB61"/>
<evidence type="ECO:0000256" key="1">
    <source>
        <dbReference type="ARBA" id="ARBA00004141"/>
    </source>
</evidence>
<feature type="transmembrane region" description="Helical" evidence="7">
    <location>
        <begin position="257"/>
        <end position="278"/>
    </location>
</feature>
<keyword evidence="6 7" id="KW-0472">Membrane</keyword>
<dbReference type="InterPro" id="IPR039309">
    <property type="entry name" value="BT1"/>
</dbReference>